<dbReference type="CDD" id="cd11534">
    <property type="entry name" value="NTP-PPase_HisIE_like"/>
    <property type="match status" value="1"/>
</dbReference>
<comment type="subcellular location">
    <subcellularLocation>
        <location evidence="2 10">Cytoplasm</location>
    </subcellularLocation>
</comment>
<evidence type="ECO:0000256" key="1">
    <source>
        <dbReference type="ARBA" id="ARBA00001460"/>
    </source>
</evidence>
<dbReference type="RefSeq" id="WP_284195022.1">
    <property type="nucleotide sequence ID" value="NZ_BSOG01000001.1"/>
</dbReference>
<dbReference type="NCBIfam" id="NF001613">
    <property type="entry name" value="PRK00400.1-5"/>
    <property type="match status" value="1"/>
</dbReference>
<keyword evidence="9 10" id="KW-0368">Histidine biosynthesis</keyword>
<dbReference type="PANTHER" id="PTHR42945:SF9">
    <property type="entry name" value="HISTIDINE BIOSYNTHESIS BIFUNCTIONAL PROTEIN HISIE"/>
    <property type="match status" value="1"/>
</dbReference>
<evidence type="ECO:0000256" key="4">
    <source>
        <dbReference type="ARBA" id="ARBA00022490"/>
    </source>
</evidence>
<comment type="caution">
    <text evidence="11">The sequence shown here is derived from an EMBL/GenBank/DDBJ whole genome shotgun (WGS) entry which is preliminary data.</text>
</comment>
<evidence type="ECO:0000256" key="5">
    <source>
        <dbReference type="ARBA" id="ARBA00022605"/>
    </source>
</evidence>
<keyword evidence="8 10" id="KW-0067">ATP-binding</keyword>
<reference evidence="12" key="1">
    <citation type="journal article" date="2019" name="Int. J. Syst. Evol. Microbiol.">
        <title>The Global Catalogue of Microorganisms (GCM) 10K type strain sequencing project: providing services to taxonomists for standard genome sequencing and annotation.</title>
        <authorList>
            <consortium name="The Broad Institute Genomics Platform"/>
            <consortium name="The Broad Institute Genome Sequencing Center for Infectious Disease"/>
            <person name="Wu L."/>
            <person name="Ma J."/>
        </authorList>
    </citation>
    <scope>NUCLEOTIDE SEQUENCE [LARGE SCALE GENOMIC DNA]</scope>
    <source>
        <strain evidence="12">NBRC 110044</strain>
    </source>
</reference>
<comment type="catalytic activity">
    <reaction evidence="1 10">
        <text>1-(5-phospho-beta-D-ribosyl)-ATP + H2O = 1-(5-phospho-beta-D-ribosyl)-5'-AMP + diphosphate + H(+)</text>
        <dbReference type="Rhea" id="RHEA:22828"/>
        <dbReference type="ChEBI" id="CHEBI:15377"/>
        <dbReference type="ChEBI" id="CHEBI:15378"/>
        <dbReference type="ChEBI" id="CHEBI:33019"/>
        <dbReference type="ChEBI" id="CHEBI:59457"/>
        <dbReference type="ChEBI" id="CHEBI:73183"/>
        <dbReference type="EC" id="3.6.1.31"/>
    </reaction>
</comment>
<dbReference type="NCBIfam" id="TIGR03188">
    <property type="entry name" value="histidine_hisI"/>
    <property type="match status" value="1"/>
</dbReference>
<comment type="pathway">
    <text evidence="3 10">Amino-acid biosynthesis; L-histidine biosynthesis; L-histidine from 5-phospho-alpha-D-ribose 1-diphosphate: step 2/9.</text>
</comment>
<dbReference type="EMBL" id="BSOG01000001">
    <property type="protein sequence ID" value="GLR11880.1"/>
    <property type="molecule type" value="Genomic_DNA"/>
</dbReference>
<keyword evidence="4 10" id="KW-0963">Cytoplasm</keyword>
<name>A0ABQ5YAA8_9NEIS</name>
<dbReference type="NCBIfam" id="NF001611">
    <property type="entry name" value="PRK00400.1-3"/>
    <property type="match status" value="1"/>
</dbReference>
<evidence type="ECO:0000256" key="10">
    <source>
        <dbReference type="HAMAP-Rule" id="MF_01020"/>
    </source>
</evidence>
<dbReference type="InterPro" id="IPR008179">
    <property type="entry name" value="HisE"/>
</dbReference>
<dbReference type="InterPro" id="IPR021130">
    <property type="entry name" value="PRib-ATP_PPHydrolase-like"/>
</dbReference>
<keyword evidence="6 10" id="KW-0547">Nucleotide-binding</keyword>
<sequence>MINPDILYRIAQTLEDRKGTDPASSYTAKLMDKGLDAILKKVGEEAVETVMAAKDGDRLHLVYEVADLWFHTLVLLSHQGLGPNDVLAELARREGISGIDEKNARTAGKE</sequence>
<organism evidence="11 12">
    <name type="scientific">Chitinimonas prasina</name>
    <dbReference type="NCBI Taxonomy" id="1434937"/>
    <lineage>
        <taxon>Bacteria</taxon>
        <taxon>Pseudomonadati</taxon>
        <taxon>Pseudomonadota</taxon>
        <taxon>Betaproteobacteria</taxon>
        <taxon>Neisseriales</taxon>
        <taxon>Chitinibacteraceae</taxon>
        <taxon>Chitinimonas</taxon>
    </lineage>
</organism>
<dbReference type="SUPFAM" id="SSF101386">
    <property type="entry name" value="all-alpha NTP pyrophosphatases"/>
    <property type="match status" value="1"/>
</dbReference>
<accession>A0ABQ5YAA8</accession>
<dbReference type="HAMAP" id="MF_01020">
    <property type="entry name" value="HisE"/>
    <property type="match status" value="1"/>
</dbReference>
<gene>
    <name evidence="10 11" type="primary">hisE</name>
    <name evidence="11" type="ORF">GCM10007907_06700</name>
</gene>
<evidence type="ECO:0000256" key="8">
    <source>
        <dbReference type="ARBA" id="ARBA00022840"/>
    </source>
</evidence>
<evidence type="ECO:0000256" key="2">
    <source>
        <dbReference type="ARBA" id="ARBA00004496"/>
    </source>
</evidence>
<comment type="similarity">
    <text evidence="10">Belongs to the PRA-PH family.</text>
</comment>
<evidence type="ECO:0000313" key="12">
    <source>
        <dbReference type="Proteomes" id="UP001156706"/>
    </source>
</evidence>
<dbReference type="PANTHER" id="PTHR42945">
    <property type="entry name" value="HISTIDINE BIOSYNTHESIS BIFUNCTIONAL PROTEIN"/>
    <property type="match status" value="1"/>
</dbReference>
<evidence type="ECO:0000313" key="11">
    <source>
        <dbReference type="EMBL" id="GLR11880.1"/>
    </source>
</evidence>
<protein>
    <recommendedName>
        <fullName evidence="10">Phosphoribosyl-ATP pyrophosphatase</fullName>
        <shortName evidence="10">PRA-PH</shortName>
        <ecNumber evidence="10">3.6.1.31</ecNumber>
    </recommendedName>
</protein>
<dbReference type="Pfam" id="PF01503">
    <property type="entry name" value="PRA-PH"/>
    <property type="match status" value="1"/>
</dbReference>
<keyword evidence="7 10" id="KW-0378">Hydrolase</keyword>
<evidence type="ECO:0000256" key="9">
    <source>
        <dbReference type="ARBA" id="ARBA00023102"/>
    </source>
</evidence>
<dbReference type="EC" id="3.6.1.31" evidence="10"/>
<keyword evidence="5 10" id="KW-0028">Amino-acid biosynthesis</keyword>
<dbReference type="Proteomes" id="UP001156706">
    <property type="component" value="Unassembled WGS sequence"/>
</dbReference>
<keyword evidence="12" id="KW-1185">Reference proteome</keyword>
<evidence type="ECO:0000256" key="3">
    <source>
        <dbReference type="ARBA" id="ARBA00005204"/>
    </source>
</evidence>
<evidence type="ECO:0000256" key="6">
    <source>
        <dbReference type="ARBA" id="ARBA00022741"/>
    </source>
</evidence>
<dbReference type="Gene3D" id="1.10.287.1080">
    <property type="entry name" value="MazG-like"/>
    <property type="match status" value="1"/>
</dbReference>
<evidence type="ECO:0000256" key="7">
    <source>
        <dbReference type="ARBA" id="ARBA00022801"/>
    </source>
</evidence>
<proteinExistence type="inferred from homology"/>